<reference evidence="2 3" key="1">
    <citation type="submission" date="2019-08" db="EMBL/GenBank/DDBJ databases">
        <title>Highly reduced genomes of protist endosymbionts show evolutionary convergence.</title>
        <authorList>
            <person name="George E."/>
            <person name="Husnik F."/>
            <person name="Tashyreva D."/>
            <person name="Prokopchuk G."/>
            <person name="Horak A."/>
            <person name="Kwong W.K."/>
            <person name="Lukes J."/>
            <person name="Keeling P.J."/>
        </authorList>
    </citation>
    <scope>NUCLEOTIDE SEQUENCE [LARGE SCALE GENOMIC DNA]</scope>
    <source>
        <strain evidence="2">1604LC</strain>
    </source>
</reference>
<keyword evidence="3" id="KW-1185">Reference proteome</keyword>
<accession>A0A5C0UHG6</accession>
<gene>
    <name evidence="2" type="ORF">FZC34_02565</name>
</gene>
<sequence>MDNLLTTFIISMVSASTFMLLNKSYVKMPKIIAFLRKHIKSFAKYVANLFRFEAVFDDRINKSFDHNMHILYSFLGSENFKYKLPFIMVIGSERSGKSAIINSLKLERTIDDLTEKNEFCNWSFFNDAVFLEMHSALFSSGDSYVSSDASNWNKLLNTLSYHRPERPIDSLVLTISIEDILDHSINLSNIAEHYYIKLWKMQKTFKVNFPIYVVFTHTDLIPGFSHFVHAIQETLQDDIFGWSNPHSVNAIENIEFIEDGIDQIINRLMLIQQEIMAKEISSENGMFVFPFEIHKLKQRLSEFMYYIFKRNSLHDHFMLRGIYFTGSSKHNAYVNHEFSQSLQSVEFGSIVKASSLHTSDDILFTTNLFTDKIFKEKGLTFPLSGNILNNSAKVRMLQYLVGSVIIGGIVSLIHYDLRMNKVKSELKHNISNIRLSIHNAKLIYKGSYDELDNAIFEEQSIKIINAMKQIHPKDLFSYSMPPSWFSSIQSRLNTLLGRAYNTVVFRFIMNKFNNDLKMLVSDYTNDKISYKKNFHPLHSREFIALNSYITKIAKLENIHYKIKRVPHLRNINDVIYIMKHLLNIDVSKSLIHNKRVFQNALKHVQVDIHSFDSYKKNIRIKSTGLFDKFINHALEYDKVIPNITKIESILERIEQKENYDIESLTSYFNQLTSVFNKQDLLWISSNKSKFGEQINHMLYKAQDSNVLGLKIAQNMKEKIELKIKQLKQKVVKHRLPMIGVIFQDNDNGQLDFSKDFAEFQGMLNLLAGQSFMKNTDYKINPDLKSNIVKWNLLKLAEIVKIINEFNKFSSHKILYKHEKITHAMAMVTCSSVIKNIKYNLVSSQSQFDNLESDNTLLSNIHQNLDEANKYLIKILLFVKNRNSNLFTELKNVLQKQNILFLEKLDQLLQKKDLYNISNSDLYLNGTKEDIQEYIAKQQEQIKYLSELSIPSVQILSKISDIGLKIYSPILNKWSEINDAVVRSKEGKSNQIKSIETLIITSILNKKNCDYMIADLDQNSTSYFERKKHSILLSMSKKCLFDNYNTIKVQYRKIVQYFNQYMAHRFPFNKSANVEITPEEAKQFLAIWNEKSMNLDLLSHYLKPNHAWIAFLKRTQSIIPWLESMIDGKKHPGSFMVTLRTNRDQEKLGDHIAIWDLKFGDKTIHMNMDPQEIELKNYNMHNILRLSKESKHSFENGKSYEVKYNGFFGIVKLINKFCANHCKQNKQLRLSIPLLSENSNLTVWCDIELKGKLKEWPTFPKQAPNFPKSEVKLCIN</sequence>
<dbReference type="InterPro" id="IPR027417">
    <property type="entry name" value="P-loop_NTPase"/>
</dbReference>
<dbReference type="Pfam" id="PF14331">
    <property type="entry name" value="IcmF-related_N"/>
    <property type="match status" value="1"/>
</dbReference>
<evidence type="ECO:0000313" key="2">
    <source>
        <dbReference type="EMBL" id="QEK38772.1"/>
    </source>
</evidence>
<dbReference type="PANTHER" id="PTHR36153:SF1">
    <property type="entry name" value="TYPE VI SECRETION SYSTEM COMPONENT TSSM1"/>
    <property type="match status" value="1"/>
</dbReference>
<evidence type="ECO:0000313" key="3">
    <source>
        <dbReference type="Proteomes" id="UP000325004"/>
    </source>
</evidence>
<dbReference type="InterPro" id="IPR025743">
    <property type="entry name" value="TssM1_N"/>
</dbReference>
<protein>
    <recommendedName>
        <fullName evidence="1">Type VI secretion system component TssM1 N-terminal domain-containing protein</fullName>
    </recommendedName>
</protein>
<proteinExistence type="predicted"/>
<dbReference type="InterPro" id="IPR053156">
    <property type="entry name" value="T6SS_TssM-like"/>
</dbReference>
<dbReference type="KEGG" id="cpri:FZC34_02565"/>
<dbReference type="EMBL" id="CP043316">
    <property type="protein sequence ID" value="QEK38772.1"/>
    <property type="molecule type" value="Genomic_DNA"/>
</dbReference>
<feature type="domain" description="Type VI secretion system component TssM1 N-terminal" evidence="1">
    <location>
        <begin position="147"/>
        <end position="380"/>
    </location>
</feature>
<evidence type="ECO:0000259" key="1">
    <source>
        <dbReference type="Pfam" id="PF14331"/>
    </source>
</evidence>
<name>A0A5C0UHG6_9PROT</name>
<dbReference type="Proteomes" id="UP000325004">
    <property type="component" value="Chromosome"/>
</dbReference>
<dbReference type="SUPFAM" id="SSF52540">
    <property type="entry name" value="P-loop containing nucleoside triphosphate hydrolases"/>
    <property type="match status" value="1"/>
</dbReference>
<dbReference type="AlphaFoldDB" id="A0A5C0UHG6"/>
<organism evidence="2 3">
    <name type="scientific">Candidatus Cytomitobacter primus</name>
    <dbReference type="NCBI Taxonomy" id="2066024"/>
    <lineage>
        <taxon>Bacteria</taxon>
        <taxon>Pseudomonadati</taxon>
        <taxon>Pseudomonadota</taxon>
        <taxon>Alphaproteobacteria</taxon>
        <taxon>Holosporales</taxon>
        <taxon>Holosporaceae</taxon>
        <taxon>Candidatus Cytomitobacter</taxon>
    </lineage>
</organism>
<dbReference type="PANTHER" id="PTHR36153">
    <property type="entry name" value="INNER MEMBRANE PROTEIN-RELATED"/>
    <property type="match status" value="1"/>
</dbReference>
<dbReference type="OrthoDB" id="9758229at2"/>